<keyword evidence="10 14" id="KW-0418">Kinase</keyword>
<comment type="similarity">
    <text evidence="4 14 15">Belongs to the prokaryotic pantothenate kinase family.</text>
</comment>
<dbReference type="PIRSF" id="PIRSF000545">
    <property type="entry name" value="Pantothenate_kin"/>
    <property type="match status" value="1"/>
</dbReference>
<keyword evidence="9 14" id="KW-0547">Nucleotide-binding</keyword>
<dbReference type="PANTHER" id="PTHR10285">
    <property type="entry name" value="URIDINE KINASE"/>
    <property type="match status" value="1"/>
</dbReference>
<evidence type="ECO:0000259" key="16">
    <source>
        <dbReference type="Pfam" id="PF00485"/>
    </source>
</evidence>
<gene>
    <name evidence="14" type="primary">coaA</name>
    <name evidence="17" type="ORF">PJIAN_356</name>
</gene>
<feature type="domain" description="Phosphoribulokinase/uridine kinase" evidence="16">
    <location>
        <begin position="87"/>
        <end position="241"/>
    </location>
</feature>
<dbReference type="InterPro" id="IPR004566">
    <property type="entry name" value="PanK"/>
</dbReference>
<dbReference type="GO" id="GO:0005737">
    <property type="term" value="C:cytoplasm"/>
    <property type="evidence" value="ECO:0007669"/>
    <property type="project" value="UniProtKB-SubCell"/>
</dbReference>
<evidence type="ECO:0000313" key="18">
    <source>
        <dbReference type="Proteomes" id="UP000076586"/>
    </source>
</evidence>
<keyword evidence="18" id="KW-1185">Reference proteome</keyword>
<dbReference type="OrthoDB" id="1550976at2"/>
<dbReference type="InterPro" id="IPR027417">
    <property type="entry name" value="P-loop_NTPase"/>
</dbReference>
<evidence type="ECO:0000256" key="14">
    <source>
        <dbReference type="HAMAP-Rule" id="MF_00215"/>
    </source>
</evidence>
<dbReference type="UniPathway" id="UPA00241">
    <property type="reaction ID" value="UER00352"/>
</dbReference>
<dbReference type="GO" id="GO:0015937">
    <property type="term" value="P:coenzyme A biosynthetic process"/>
    <property type="evidence" value="ECO:0007669"/>
    <property type="project" value="UniProtKB-UniRule"/>
</dbReference>
<dbReference type="Proteomes" id="UP000076586">
    <property type="component" value="Unassembled WGS sequence"/>
</dbReference>
<keyword evidence="11 14" id="KW-0067">ATP-binding</keyword>
<dbReference type="HAMAP" id="MF_00215">
    <property type="entry name" value="Pantothen_kinase_1"/>
    <property type="match status" value="1"/>
</dbReference>
<keyword evidence="7 14" id="KW-0963">Cytoplasm</keyword>
<evidence type="ECO:0000256" key="2">
    <source>
        <dbReference type="ARBA" id="ARBA00004496"/>
    </source>
</evidence>
<reference evidence="18" key="1">
    <citation type="submission" date="2016-04" db="EMBL/GenBank/DDBJ databases">
        <title>Draft genome sequence of Paludibacter jiangxiensis strain NM7.</title>
        <authorList>
            <person name="Qiu Y."/>
            <person name="Matsuura N."/>
            <person name="Ohashi A."/>
            <person name="Tourlousse M.D."/>
            <person name="Sekiguchi Y."/>
        </authorList>
    </citation>
    <scope>NUCLEOTIDE SEQUENCE [LARGE SCALE GENOMIC DNA]</scope>
    <source>
        <strain evidence="18">NM7</strain>
    </source>
</reference>
<evidence type="ECO:0000256" key="5">
    <source>
        <dbReference type="ARBA" id="ARBA00012102"/>
    </source>
</evidence>
<dbReference type="STRING" id="681398.PJIAN_356"/>
<comment type="pathway">
    <text evidence="3 14 15">Cofactor biosynthesis; coenzyme A biosynthesis; CoA from (R)-pantothenate: step 1/5.</text>
</comment>
<dbReference type="EC" id="2.7.1.33" evidence="5 14"/>
<evidence type="ECO:0000256" key="6">
    <source>
        <dbReference type="ARBA" id="ARBA00015080"/>
    </source>
</evidence>
<evidence type="ECO:0000256" key="10">
    <source>
        <dbReference type="ARBA" id="ARBA00022777"/>
    </source>
</evidence>
<proteinExistence type="inferred from homology"/>
<keyword evidence="8 14" id="KW-0808">Transferase</keyword>
<dbReference type="InterPro" id="IPR006083">
    <property type="entry name" value="PRK/URK"/>
</dbReference>
<evidence type="ECO:0000256" key="12">
    <source>
        <dbReference type="ARBA" id="ARBA00022993"/>
    </source>
</evidence>
<organism evidence="17 18">
    <name type="scientific">Paludibacter jiangxiensis</name>
    <dbReference type="NCBI Taxonomy" id="681398"/>
    <lineage>
        <taxon>Bacteria</taxon>
        <taxon>Pseudomonadati</taxon>
        <taxon>Bacteroidota</taxon>
        <taxon>Bacteroidia</taxon>
        <taxon>Bacteroidales</taxon>
        <taxon>Paludibacteraceae</taxon>
        <taxon>Paludibacter</taxon>
    </lineage>
</organism>
<dbReference type="GO" id="GO:0004594">
    <property type="term" value="F:pantothenate kinase activity"/>
    <property type="evidence" value="ECO:0007669"/>
    <property type="project" value="UniProtKB-UniRule"/>
</dbReference>
<dbReference type="RefSeq" id="WP_068703345.1">
    <property type="nucleotide sequence ID" value="NZ_BDCR01000003.1"/>
</dbReference>
<evidence type="ECO:0000256" key="15">
    <source>
        <dbReference type="RuleBase" id="RU003530"/>
    </source>
</evidence>
<evidence type="ECO:0000256" key="9">
    <source>
        <dbReference type="ARBA" id="ARBA00022741"/>
    </source>
</evidence>
<sequence>MTRSSENLYMYFDREQWASLRNMQPMSLTTEEVQKLRGINDELSIDEVRDIYMPLARLLNYYLNARLNRQSALMQFLNQQEQHIPFIISVGGSVSVGKTTSSRVLQALLSHWKENLKVVLVTTDGFLYPNAVLEEKGLMMKKGFPQSYDTHRLLQFVMDVKSGKSHLQAPRYSHKIYDVVPDEFQEVDRPDILILEGLNVLQSNLDAPHPDQSHAFVSDFVDFSIYVDADEALLEEWFLSRFLKLRETAFTDPDSFFVNYSKLPVDEAIKIARSAWRDINLLNLRKHILPTRHRASLILHKNADHLVDYVQLRK</sequence>
<dbReference type="Pfam" id="PF00485">
    <property type="entry name" value="PRK"/>
    <property type="match status" value="1"/>
</dbReference>
<feature type="binding site" evidence="14">
    <location>
        <begin position="92"/>
        <end position="99"/>
    </location>
    <ligand>
        <name>ATP</name>
        <dbReference type="ChEBI" id="CHEBI:30616"/>
    </ligand>
</feature>
<evidence type="ECO:0000256" key="13">
    <source>
        <dbReference type="ARBA" id="ARBA00032866"/>
    </source>
</evidence>
<dbReference type="EMBL" id="BDCR01000003">
    <property type="protein sequence ID" value="GAT62753.1"/>
    <property type="molecule type" value="Genomic_DNA"/>
</dbReference>
<reference evidence="18" key="2">
    <citation type="journal article" date="2017" name="Genome Announc.">
        <title>Draft genome sequence of Paludibacter jiangxiensis NM7(T), a propionate-producing fermentative bacterium.</title>
        <authorList>
            <person name="Qiu Y.-L."/>
            <person name="Tourlousse D.M."/>
            <person name="Matsuura N."/>
            <person name="Ohashi A."/>
            <person name="Sekiguchi Y."/>
        </authorList>
    </citation>
    <scope>NUCLEOTIDE SEQUENCE [LARGE SCALE GENOMIC DNA]</scope>
    <source>
        <strain evidence="18">NM7</strain>
    </source>
</reference>
<dbReference type="CDD" id="cd02025">
    <property type="entry name" value="PanK"/>
    <property type="match status" value="1"/>
</dbReference>
<dbReference type="Gene3D" id="3.40.50.300">
    <property type="entry name" value="P-loop containing nucleotide triphosphate hydrolases"/>
    <property type="match status" value="1"/>
</dbReference>
<comment type="caution">
    <text evidence="17">The sequence shown here is derived from an EMBL/GenBank/DDBJ whole genome shotgun (WGS) entry which is preliminary data.</text>
</comment>
<comment type="catalytic activity">
    <reaction evidence="1 14 15">
        <text>(R)-pantothenate + ATP = (R)-4'-phosphopantothenate + ADP + H(+)</text>
        <dbReference type="Rhea" id="RHEA:16373"/>
        <dbReference type="ChEBI" id="CHEBI:10986"/>
        <dbReference type="ChEBI" id="CHEBI:15378"/>
        <dbReference type="ChEBI" id="CHEBI:29032"/>
        <dbReference type="ChEBI" id="CHEBI:30616"/>
        <dbReference type="ChEBI" id="CHEBI:456216"/>
        <dbReference type="EC" id="2.7.1.33"/>
    </reaction>
</comment>
<evidence type="ECO:0000256" key="4">
    <source>
        <dbReference type="ARBA" id="ARBA00006087"/>
    </source>
</evidence>
<evidence type="ECO:0000256" key="7">
    <source>
        <dbReference type="ARBA" id="ARBA00022490"/>
    </source>
</evidence>
<accession>A0A170ZKB3</accession>
<evidence type="ECO:0000256" key="8">
    <source>
        <dbReference type="ARBA" id="ARBA00022679"/>
    </source>
</evidence>
<comment type="subcellular location">
    <subcellularLocation>
        <location evidence="2 14 15">Cytoplasm</location>
    </subcellularLocation>
</comment>
<name>A0A170ZKB3_9BACT</name>
<evidence type="ECO:0000256" key="1">
    <source>
        <dbReference type="ARBA" id="ARBA00001206"/>
    </source>
</evidence>
<protein>
    <recommendedName>
        <fullName evidence="6 14">Pantothenate kinase</fullName>
        <ecNumber evidence="5 14">2.7.1.33</ecNumber>
    </recommendedName>
    <alternativeName>
        <fullName evidence="13 14">Pantothenic acid kinase</fullName>
    </alternativeName>
</protein>
<dbReference type="GO" id="GO:0005524">
    <property type="term" value="F:ATP binding"/>
    <property type="evidence" value="ECO:0007669"/>
    <property type="project" value="UniProtKB-UniRule"/>
</dbReference>
<dbReference type="NCBIfam" id="TIGR00554">
    <property type="entry name" value="panK_bact"/>
    <property type="match status" value="1"/>
</dbReference>
<evidence type="ECO:0000256" key="11">
    <source>
        <dbReference type="ARBA" id="ARBA00022840"/>
    </source>
</evidence>
<evidence type="ECO:0000256" key="3">
    <source>
        <dbReference type="ARBA" id="ARBA00005225"/>
    </source>
</evidence>
<dbReference type="SUPFAM" id="SSF52540">
    <property type="entry name" value="P-loop containing nucleoside triphosphate hydrolases"/>
    <property type="match status" value="1"/>
</dbReference>
<keyword evidence="12 14" id="KW-0173">Coenzyme A biosynthesis</keyword>
<evidence type="ECO:0000313" key="17">
    <source>
        <dbReference type="EMBL" id="GAT62753.1"/>
    </source>
</evidence>
<dbReference type="AlphaFoldDB" id="A0A170ZKB3"/>